<sequence length="207" mass="22553">MRHSESHELFSIAAYTAGRNVTWRVKKLAAAGLQRADRLPSRAAARGGSAHRTRTLTFCCGQKARGPEYPCKRTSVRKYALAGAKKRFETSRPQKRAGNAPLRYRISLIGHLASARGNSAGGGARQRGPCSATRALRLGGKSNVGLRKLRAGGAEGRKEKRPQSNHRKAGVAQEPKEQRRRTQGKCEEDTERRGGGRLLNGEERTGG</sequence>
<keyword evidence="3" id="KW-1185">Reference proteome</keyword>
<gene>
    <name evidence="2" type="ORF">R5R35_007159</name>
</gene>
<comment type="caution">
    <text evidence="2">The sequence shown here is derived from an EMBL/GenBank/DDBJ whole genome shotgun (WGS) entry which is preliminary data.</text>
</comment>
<protein>
    <submittedName>
        <fullName evidence="2">Uncharacterized protein</fullName>
    </submittedName>
</protein>
<evidence type="ECO:0000256" key="1">
    <source>
        <dbReference type="SAM" id="MobiDB-lite"/>
    </source>
</evidence>
<evidence type="ECO:0000313" key="3">
    <source>
        <dbReference type="Proteomes" id="UP001378592"/>
    </source>
</evidence>
<organism evidence="2 3">
    <name type="scientific">Gryllus longicercus</name>
    <dbReference type="NCBI Taxonomy" id="2509291"/>
    <lineage>
        <taxon>Eukaryota</taxon>
        <taxon>Metazoa</taxon>
        <taxon>Ecdysozoa</taxon>
        <taxon>Arthropoda</taxon>
        <taxon>Hexapoda</taxon>
        <taxon>Insecta</taxon>
        <taxon>Pterygota</taxon>
        <taxon>Neoptera</taxon>
        <taxon>Polyneoptera</taxon>
        <taxon>Orthoptera</taxon>
        <taxon>Ensifera</taxon>
        <taxon>Gryllidea</taxon>
        <taxon>Grylloidea</taxon>
        <taxon>Gryllidae</taxon>
        <taxon>Gryllinae</taxon>
        <taxon>Gryllus</taxon>
    </lineage>
</organism>
<proteinExistence type="predicted"/>
<evidence type="ECO:0000313" key="2">
    <source>
        <dbReference type="EMBL" id="KAK7791072.1"/>
    </source>
</evidence>
<dbReference type="AlphaFoldDB" id="A0AAN9V5V3"/>
<accession>A0AAN9V5V3</accession>
<dbReference type="EMBL" id="JAZDUA010000565">
    <property type="protein sequence ID" value="KAK7791072.1"/>
    <property type="molecule type" value="Genomic_DNA"/>
</dbReference>
<feature type="compositionally biased region" description="Basic and acidic residues" evidence="1">
    <location>
        <begin position="184"/>
        <end position="207"/>
    </location>
</feature>
<dbReference type="Proteomes" id="UP001378592">
    <property type="component" value="Unassembled WGS sequence"/>
</dbReference>
<name>A0AAN9V5V3_9ORTH</name>
<feature type="region of interest" description="Disordered" evidence="1">
    <location>
        <begin position="115"/>
        <end position="207"/>
    </location>
</feature>
<reference evidence="2 3" key="1">
    <citation type="submission" date="2024-03" db="EMBL/GenBank/DDBJ databases">
        <title>The genome assembly and annotation of the cricket Gryllus longicercus Weissman &amp; Gray.</title>
        <authorList>
            <person name="Szrajer S."/>
            <person name="Gray D."/>
            <person name="Ylla G."/>
        </authorList>
    </citation>
    <scope>NUCLEOTIDE SEQUENCE [LARGE SCALE GENOMIC DNA]</scope>
    <source>
        <strain evidence="2">DAG 2021-001</strain>
        <tissue evidence="2">Whole body minus gut</tissue>
    </source>
</reference>